<feature type="domain" description="Putative sensor" evidence="3">
    <location>
        <begin position="57"/>
        <end position="254"/>
    </location>
</feature>
<feature type="region of interest" description="Disordered" evidence="1">
    <location>
        <begin position="1"/>
        <end position="40"/>
    </location>
</feature>
<keyword evidence="2" id="KW-0472">Membrane</keyword>
<dbReference type="STRING" id="446469.Sked_27380"/>
<evidence type="ECO:0000256" key="1">
    <source>
        <dbReference type="SAM" id="MobiDB-lite"/>
    </source>
</evidence>
<dbReference type="RefSeq" id="WP_012867711.1">
    <property type="nucleotide sequence ID" value="NC_013521.1"/>
</dbReference>
<dbReference type="EMBL" id="CP001819">
    <property type="protein sequence ID" value="ACZ22642.1"/>
    <property type="molecule type" value="Genomic_DNA"/>
</dbReference>
<reference evidence="4 5" key="1">
    <citation type="journal article" date="2009" name="Stand. Genomic Sci.">
        <title>Complete genome sequence of Sanguibacter keddieii type strain (ST-74).</title>
        <authorList>
            <person name="Ivanova N."/>
            <person name="Sikorski J."/>
            <person name="Sims D."/>
            <person name="Brettin T."/>
            <person name="Detter J.C."/>
            <person name="Han C."/>
            <person name="Lapidus A."/>
            <person name="Copeland A."/>
            <person name="Glavina Del Rio T."/>
            <person name="Nolan M."/>
            <person name="Chen F."/>
            <person name="Lucas S."/>
            <person name="Tice H."/>
            <person name="Cheng J.F."/>
            <person name="Bruce D."/>
            <person name="Goodwin L."/>
            <person name="Pitluck S."/>
            <person name="Pati A."/>
            <person name="Mavromatis K."/>
            <person name="Chen A."/>
            <person name="Palaniappan K."/>
            <person name="D'haeseleer P."/>
            <person name="Chain P."/>
            <person name="Bristow J."/>
            <person name="Eisen J.A."/>
            <person name="Markowitz V."/>
            <person name="Hugenholtz P."/>
            <person name="Goker M."/>
            <person name="Pukall R."/>
            <person name="Klenk H.P."/>
            <person name="Kyrpides N.C."/>
        </authorList>
    </citation>
    <scope>NUCLEOTIDE SEQUENCE [LARGE SCALE GENOMIC DNA]</scope>
    <source>
        <strain evidence="5">ATCC 51767 / DSM 10542 / NCFB 3025 / ST-74</strain>
    </source>
</reference>
<name>D1BAU1_SANKS</name>
<feature type="transmembrane region" description="Helical" evidence="2">
    <location>
        <begin position="56"/>
        <end position="76"/>
    </location>
</feature>
<feature type="transmembrane region" description="Helical" evidence="2">
    <location>
        <begin position="214"/>
        <end position="236"/>
    </location>
</feature>
<evidence type="ECO:0000259" key="3">
    <source>
        <dbReference type="Pfam" id="PF13796"/>
    </source>
</evidence>
<keyword evidence="2" id="KW-1133">Transmembrane helix</keyword>
<accession>D1BAU1</accession>
<sequence>MIETTAPLPLRPASSAGPGAGAAPGLAPQPDHWQTEASTPGHAGLTRLRSLGADTAYVLVSLPWTLVGFVLVLAGLAVALPLMVLGVGLPLAVAMLAVARWFAGVERVRGARRAGLAGDQPLRAPLRPQPVRTQTTSDVPRPSLPRRVARALSDVQSWRDVVHALTAWVVATVTFSVTLTWWVGAAAGVTAFAWDQYLPASSGAEDFSGAARDVLEVLNSTGFRLGVGIVLLLTLLPMTRAMARLQVGFARTLLEAPGGSGR</sequence>
<evidence type="ECO:0000256" key="2">
    <source>
        <dbReference type="SAM" id="Phobius"/>
    </source>
</evidence>
<gene>
    <name evidence="4" type="ordered locus">Sked_27380</name>
</gene>
<dbReference type="AlphaFoldDB" id="D1BAU1"/>
<protein>
    <recommendedName>
        <fullName evidence="3">Putative sensor domain-containing protein</fullName>
    </recommendedName>
</protein>
<feature type="region of interest" description="Disordered" evidence="1">
    <location>
        <begin position="119"/>
        <end position="142"/>
    </location>
</feature>
<evidence type="ECO:0000313" key="5">
    <source>
        <dbReference type="Proteomes" id="UP000000322"/>
    </source>
</evidence>
<keyword evidence="5" id="KW-1185">Reference proteome</keyword>
<feature type="transmembrane region" description="Helical" evidence="2">
    <location>
        <begin position="82"/>
        <end position="103"/>
    </location>
</feature>
<organism evidence="4 5">
    <name type="scientific">Sanguibacter keddieii (strain ATCC 51767 / DSM 10542 / NCFB 3025 / ST-74)</name>
    <dbReference type="NCBI Taxonomy" id="446469"/>
    <lineage>
        <taxon>Bacteria</taxon>
        <taxon>Bacillati</taxon>
        <taxon>Actinomycetota</taxon>
        <taxon>Actinomycetes</taxon>
        <taxon>Micrococcales</taxon>
        <taxon>Sanguibacteraceae</taxon>
        <taxon>Sanguibacter</taxon>
    </lineage>
</organism>
<dbReference type="InterPro" id="IPR025828">
    <property type="entry name" value="Put_sensor_dom"/>
</dbReference>
<feature type="transmembrane region" description="Helical" evidence="2">
    <location>
        <begin position="165"/>
        <end position="194"/>
    </location>
</feature>
<dbReference type="eggNOG" id="COG4585">
    <property type="taxonomic scope" value="Bacteria"/>
</dbReference>
<feature type="compositionally biased region" description="Low complexity" evidence="1">
    <location>
        <begin position="11"/>
        <end position="30"/>
    </location>
</feature>
<dbReference type="Proteomes" id="UP000000322">
    <property type="component" value="Chromosome"/>
</dbReference>
<evidence type="ECO:0000313" key="4">
    <source>
        <dbReference type="EMBL" id="ACZ22642.1"/>
    </source>
</evidence>
<keyword evidence="2" id="KW-0812">Transmembrane</keyword>
<dbReference type="Pfam" id="PF13796">
    <property type="entry name" value="Sensor"/>
    <property type="match status" value="1"/>
</dbReference>
<proteinExistence type="predicted"/>
<dbReference type="HOGENOM" id="CLU_090987_0_0_11"/>
<dbReference type="KEGG" id="ske:Sked_27380"/>